<name>A0A975B3W0_9BACT</name>
<accession>A0A975B3W0</accession>
<evidence type="ECO:0000256" key="1">
    <source>
        <dbReference type="SAM" id="Coils"/>
    </source>
</evidence>
<sequence length="900" mass="106945">MLSKIIIINSEIYSKAVIVLDRPSIQLVANNNTGKSSFINTLNFLFIINEKRMDFGDYEWKQTITHYFPRFNESYILFEIFKSKTGYYCILVKRTEDNVEYYIIEREWSFLDRLFFTENNEVMNFRELQKTLLVQNIKYNPLNKEQLFDKIYSRDMGSDAVLWITDNVKRKGRSIENSFTRIYRYLINSKLITPDALQDALIIADNRQNETLTVFADSSKKDDIAKLHQYQEEIEKLKSMQADFEKFKLLTYEYSKKIEDTGKLYSCFEKLYQIEEKYILDKREELIINQKETQRTIDEKLEPLKETTNREIGILQFQIQQNDNFIKQKEKALKEIDDIIRSFVNIEFALLTLQQKFDELNERYNNIKFQLDSTQKYHLSLEQIKNNLKKLKTDCSKLYQQKNNFDNLLKYHISADENIQLLLNTILSENISNLTKEKIISPVTKISGHLELYDGKIDISDINIRQFETITDIEEQISDHEHSIAQKSEIVEFIQNRNEKEKEVKIIEGDIHKIKDKIEKINQYEYIERELQSAQIKQVELKQQLQEKEIELEIISSDIKKHYQAITKQSNEIINIDSRHRMLGKWFNDIHEDVKKRGIPIFPASMEKEGIEKLYNKLRANLNEILRLHMKINDEFVNLKNKLDNHTFDIQKFIIEVDENIATISEKEKSIEVLLENISNQFTTPVNNYLQRYSEFKSFIKSFNKEISQYQISNIEQIEIELKDARILIYDLEKISKIRKVINFNQRSLFDEEQTDALDTLNRYLSKSEKYPFNCLFDIFLYLTIHGKRKKVDLGRQVESEGTDKTLKLILFMMIMKRFVVSDDENRIVVFVDEVLRIDDNNVGELMRFCIENNFLPICAAKSQAIGIEKFYFLQPSVKNQNKIFVDKEIQTAIAIKRNV</sequence>
<keyword evidence="3" id="KW-1185">Reference proteome</keyword>
<dbReference type="Proteomes" id="UP000663720">
    <property type="component" value="Chromosome"/>
</dbReference>
<evidence type="ECO:0000313" key="2">
    <source>
        <dbReference type="EMBL" id="QTA78319.1"/>
    </source>
</evidence>
<proteinExistence type="predicted"/>
<dbReference type="EMBL" id="CP061799">
    <property type="protein sequence ID" value="QTA78319.1"/>
    <property type="molecule type" value="Genomic_DNA"/>
</dbReference>
<keyword evidence="1" id="KW-0175">Coiled coil</keyword>
<dbReference type="RefSeq" id="WP_207690196.1">
    <property type="nucleotide sequence ID" value="NZ_CP061799.1"/>
</dbReference>
<gene>
    <name evidence="2" type="ORF">dnl_05400</name>
</gene>
<feature type="coiled-coil region" evidence="1">
    <location>
        <begin position="350"/>
        <end position="401"/>
    </location>
</feature>
<reference evidence="2" key="1">
    <citation type="journal article" date="2021" name="Microb. Physiol.">
        <title>Proteogenomic Insights into the Physiology of Marine, Sulfate-Reducing, Filamentous Desulfonema limicola and Desulfonema magnum.</title>
        <authorList>
            <person name="Schnaars V."/>
            <person name="Wohlbrand L."/>
            <person name="Scheve S."/>
            <person name="Hinrichs C."/>
            <person name="Reinhardt R."/>
            <person name="Rabus R."/>
        </authorList>
    </citation>
    <scope>NUCLEOTIDE SEQUENCE</scope>
    <source>
        <strain evidence="2">5ac10</strain>
    </source>
</reference>
<feature type="coiled-coil region" evidence="1">
    <location>
        <begin position="497"/>
        <end position="558"/>
    </location>
</feature>
<feature type="coiled-coil region" evidence="1">
    <location>
        <begin position="608"/>
        <end position="635"/>
    </location>
</feature>
<dbReference type="KEGG" id="dli:dnl_05400"/>
<dbReference type="AlphaFoldDB" id="A0A975B3W0"/>
<protein>
    <submittedName>
        <fullName evidence="2">Uncharacterized protein</fullName>
    </submittedName>
</protein>
<organism evidence="2 3">
    <name type="scientific">Desulfonema limicola</name>
    <dbReference type="NCBI Taxonomy" id="45656"/>
    <lineage>
        <taxon>Bacteria</taxon>
        <taxon>Pseudomonadati</taxon>
        <taxon>Thermodesulfobacteriota</taxon>
        <taxon>Desulfobacteria</taxon>
        <taxon>Desulfobacterales</taxon>
        <taxon>Desulfococcaceae</taxon>
        <taxon>Desulfonema</taxon>
    </lineage>
</organism>
<evidence type="ECO:0000313" key="3">
    <source>
        <dbReference type="Proteomes" id="UP000663720"/>
    </source>
</evidence>